<evidence type="ECO:0000313" key="1">
    <source>
        <dbReference type="EMBL" id="ETW94737.1"/>
    </source>
</evidence>
<dbReference type="EMBL" id="AZHX01002418">
    <property type="protein sequence ID" value="ETW94737.1"/>
    <property type="molecule type" value="Genomic_DNA"/>
</dbReference>
<dbReference type="AlphaFoldDB" id="W4L9P0"/>
<dbReference type="Proteomes" id="UP000019140">
    <property type="component" value="Unassembled WGS sequence"/>
</dbReference>
<organism evidence="1 2">
    <name type="scientific">Candidatus Entotheonella gemina</name>
    <dbReference type="NCBI Taxonomy" id="1429439"/>
    <lineage>
        <taxon>Bacteria</taxon>
        <taxon>Pseudomonadati</taxon>
        <taxon>Nitrospinota/Tectimicrobiota group</taxon>
        <taxon>Candidatus Tectimicrobiota</taxon>
        <taxon>Candidatus Entotheonellia</taxon>
        <taxon>Candidatus Entotheonellales</taxon>
        <taxon>Candidatus Entotheonellaceae</taxon>
        <taxon>Candidatus Entotheonella</taxon>
    </lineage>
</organism>
<accession>W4L9P0</accession>
<reference evidence="1 2" key="1">
    <citation type="journal article" date="2014" name="Nature">
        <title>An environmental bacterial taxon with a large and distinct metabolic repertoire.</title>
        <authorList>
            <person name="Wilson M.C."/>
            <person name="Mori T."/>
            <person name="Ruckert C."/>
            <person name="Uria A.R."/>
            <person name="Helf M.J."/>
            <person name="Takada K."/>
            <person name="Gernert C."/>
            <person name="Steffens U.A."/>
            <person name="Heycke N."/>
            <person name="Schmitt S."/>
            <person name="Rinke C."/>
            <person name="Helfrich E.J."/>
            <person name="Brachmann A.O."/>
            <person name="Gurgui C."/>
            <person name="Wakimoto T."/>
            <person name="Kracht M."/>
            <person name="Crusemann M."/>
            <person name="Hentschel U."/>
            <person name="Abe I."/>
            <person name="Matsunaga S."/>
            <person name="Kalinowski J."/>
            <person name="Takeyama H."/>
            <person name="Piel J."/>
        </authorList>
    </citation>
    <scope>NUCLEOTIDE SEQUENCE [LARGE SCALE GENOMIC DNA]</scope>
    <source>
        <strain evidence="2">TSY2</strain>
    </source>
</reference>
<evidence type="ECO:0000313" key="2">
    <source>
        <dbReference type="Proteomes" id="UP000019140"/>
    </source>
</evidence>
<dbReference type="HOGENOM" id="CLU_3326045_0_0_7"/>
<comment type="caution">
    <text evidence="1">The sequence shown here is derived from an EMBL/GenBank/DDBJ whole genome shotgun (WGS) entry which is preliminary data.</text>
</comment>
<keyword evidence="2" id="KW-1185">Reference proteome</keyword>
<proteinExistence type="predicted"/>
<sequence length="38" mass="4287">MTGLALMSRHQAEKIGVLTICEAHIDPIWGRSTMQFML</sequence>
<protein>
    <submittedName>
        <fullName evidence="1">Uncharacterized protein</fullName>
    </submittedName>
</protein>
<name>W4L9P0_9BACT</name>
<gene>
    <name evidence="1" type="ORF">ETSY2_49280</name>
</gene>